<keyword evidence="2" id="KW-0472">Membrane</keyword>
<evidence type="ECO:0000256" key="2">
    <source>
        <dbReference type="SAM" id="Phobius"/>
    </source>
</evidence>
<dbReference type="EMBL" id="CAKOGP040000058">
    <property type="protein sequence ID" value="CAJ1928668.1"/>
    <property type="molecule type" value="Genomic_DNA"/>
</dbReference>
<protein>
    <submittedName>
        <fullName evidence="3">Uncharacterized protein</fullName>
    </submittedName>
</protein>
<reference evidence="3" key="1">
    <citation type="submission" date="2023-08" db="EMBL/GenBank/DDBJ databases">
        <authorList>
            <person name="Audoor S."/>
            <person name="Bilcke G."/>
        </authorList>
    </citation>
    <scope>NUCLEOTIDE SEQUENCE</scope>
</reference>
<dbReference type="Proteomes" id="UP001295423">
    <property type="component" value="Unassembled WGS sequence"/>
</dbReference>
<keyword evidence="4" id="KW-1185">Reference proteome</keyword>
<name>A0AAD2CI56_9STRA</name>
<dbReference type="InterPro" id="IPR018247">
    <property type="entry name" value="EF_Hand_1_Ca_BS"/>
</dbReference>
<accession>A0AAD2CI56</accession>
<evidence type="ECO:0000313" key="3">
    <source>
        <dbReference type="EMBL" id="CAJ1928668.1"/>
    </source>
</evidence>
<evidence type="ECO:0000256" key="1">
    <source>
        <dbReference type="SAM" id="MobiDB-lite"/>
    </source>
</evidence>
<gene>
    <name evidence="3" type="ORF">CYCCA115_LOCUS1523</name>
</gene>
<feature type="transmembrane region" description="Helical" evidence="2">
    <location>
        <begin position="48"/>
        <end position="66"/>
    </location>
</feature>
<organism evidence="3 4">
    <name type="scientific">Cylindrotheca closterium</name>
    <dbReference type="NCBI Taxonomy" id="2856"/>
    <lineage>
        <taxon>Eukaryota</taxon>
        <taxon>Sar</taxon>
        <taxon>Stramenopiles</taxon>
        <taxon>Ochrophyta</taxon>
        <taxon>Bacillariophyta</taxon>
        <taxon>Bacillariophyceae</taxon>
        <taxon>Bacillariophycidae</taxon>
        <taxon>Bacillariales</taxon>
        <taxon>Bacillariaceae</taxon>
        <taxon>Cylindrotheca</taxon>
    </lineage>
</organism>
<dbReference type="PROSITE" id="PS00018">
    <property type="entry name" value="EF_HAND_1"/>
    <property type="match status" value="1"/>
</dbReference>
<dbReference type="AlphaFoldDB" id="A0AAD2CI56"/>
<proteinExistence type="predicted"/>
<evidence type="ECO:0000313" key="4">
    <source>
        <dbReference type="Proteomes" id="UP001295423"/>
    </source>
</evidence>
<keyword evidence="2" id="KW-0812">Transmembrane</keyword>
<keyword evidence="2" id="KW-1133">Transmembrane helix</keyword>
<feature type="region of interest" description="Disordered" evidence="1">
    <location>
        <begin position="719"/>
        <end position="743"/>
    </location>
</feature>
<sequence>MTNTIINYINYITTIIVNQEYIIQAGISFFRLPVRMPLIVTQTVRETIAAGLVCATALLLLWYMALDLYRSYQGLCEQRSCNRQQPPVSILRRPGGGSSHRKKNRSWFGVFTRKPNRVRFAKIFRRTFVPNKQELQSRRECWGLIQWRIQLHDKVIPEIENTVRFVPHTPVSILCPSRKDWGSPKPTSSNRVQFAPKTRRRNFIPDEEELKSRRQLIHQIDCKVKRRNAQRLMIDFKPTVLATIIEDPADEDLSDIDSSLDTGFIDGNVDSETIAIALENHRQLLRTVLDDMLSNIPVPMDLDDDGNIEPNDMQDEAPRLSLKRTATCSLVSSRPTKRRKLNSSTVPTSATEWAERINERFTPLLPVIIEDPEEEDIIMSTFDSSLDAGLIDDNSDSDVESFAKGDDEVFFPMNDEEQDWDSLEYVDCNSLEHAPPTSTPTTAPVSILRPTRKDWKSPRTTNRVSFTLTNRRRNFMPDPEDIQSRKNRIRDIYSQIRYHELCKCFEERVLPQLHSTVMAKGKAKRKAKKKAKKKVNRKIDFKPTLPVITEDPEEEDKNHFDSSLDAGLIDEDIDSEGPSFALALENHHQMLRTTVLPDMLSNIPVPMDLDDDDNVEPNDMQDEAPQLSLKRTATYCLVASRPTKRRKLNSSSVPTSATEWAKQINERFTPLLPVIFEDPEEEEEQDNFSDIESSLDAGLIDDGIDSAEDPLEDTIIDDNIPVPPPEESDNAATIDIPSDGMGSGWTESGKRYSLRRAKLLIPHAEDTFTEALGSGMTEQGRRYSRRVANRRNCAN</sequence>
<comment type="caution">
    <text evidence="3">The sequence shown here is derived from an EMBL/GenBank/DDBJ whole genome shotgun (WGS) entry which is preliminary data.</text>
</comment>